<evidence type="ECO:0000313" key="2">
    <source>
        <dbReference type="Proteomes" id="UP001054945"/>
    </source>
</evidence>
<gene>
    <name evidence="1" type="ORF">CEXT_756181</name>
</gene>
<evidence type="ECO:0000313" key="1">
    <source>
        <dbReference type="EMBL" id="GIY22776.1"/>
    </source>
</evidence>
<proteinExistence type="predicted"/>
<dbReference type="Proteomes" id="UP001054945">
    <property type="component" value="Unassembled WGS sequence"/>
</dbReference>
<dbReference type="EMBL" id="BPLR01008194">
    <property type="protein sequence ID" value="GIY22776.1"/>
    <property type="molecule type" value="Genomic_DNA"/>
</dbReference>
<reference evidence="1 2" key="1">
    <citation type="submission" date="2021-06" db="EMBL/GenBank/DDBJ databases">
        <title>Caerostris extrusa draft genome.</title>
        <authorList>
            <person name="Kono N."/>
            <person name="Arakawa K."/>
        </authorList>
    </citation>
    <scope>NUCLEOTIDE SEQUENCE [LARGE SCALE GENOMIC DNA]</scope>
</reference>
<keyword evidence="2" id="KW-1185">Reference proteome</keyword>
<evidence type="ECO:0008006" key="3">
    <source>
        <dbReference type="Google" id="ProtNLM"/>
    </source>
</evidence>
<sequence length="93" mass="10814">MDFCSTFVFHCPPDSETSRSTHLRCTAQFLLPSFLENFQKRKKRNLLPADQIKGTNMGNIEQDSRITNMFPKDSKNNLNKNMLKVQSIFDLPF</sequence>
<protein>
    <recommendedName>
        <fullName evidence="3">Ycf1</fullName>
    </recommendedName>
</protein>
<dbReference type="AlphaFoldDB" id="A0AAV4RPQ2"/>
<organism evidence="1 2">
    <name type="scientific">Caerostris extrusa</name>
    <name type="common">Bark spider</name>
    <name type="synonym">Caerostris bankana</name>
    <dbReference type="NCBI Taxonomy" id="172846"/>
    <lineage>
        <taxon>Eukaryota</taxon>
        <taxon>Metazoa</taxon>
        <taxon>Ecdysozoa</taxon>
        <taxon>Arthropoda</taxon>
        <taxon>Chelicerata</taxon>
        <taxon>Arachnida</taxon>
        <taxon>Araneae</taxon>
        <taxon>Araneomorphae</taxon>
        <taxon>Entelegynae</taxon>
        <taxon>Araneoidea</taxon>
        <taxon>Araneidae</taxon>
        <taxon>Caerostris</taxon>
    </lineage>
</organism>
<comment type="caution">
    <text evidence="1">The sequence shown here is derived from an EMBL/GenBank/DDBJ whole genome shotgun (WGS) entry which is preliminary data.</text>
</comment>
<accession>A0AAV4RPQ2</accession>
<name>A0AAV4RPQ2_CAEEX</name>